<evidence type="ECO:0000313" key="1">
    <source>
        <dbReference type="EMBL" id="MBX62405.1"/>
    </source>
</evidence>
<organism evidence="1">
    <name type="scientific">Rhizophora mucronata</name>
    <name type="common">Asiatic mangrove</name>
    <dbReference type="NCBI Taxonomy" id="61149"/>
    <lineage>
        <taxon>Eukaryota</taxon>
        <taxon>Viridiplantae</taxon>
        <taxon>Streptophyta</taxon>
        <taxon>Embryophyta</taxon>
        <taxon>Tracheophyta</taxon>
        <taxon>Spermatophyta</taxon>
        <taxon>Magnoliopsida</taxon>
        <taxon>eudicotyledons</taxon>
        <taxon>Gunneridae</taxon>
        <taxon>Pentapetalae</taxon>
        <taxon>rosids</taxon>
        <taxon>fabids</taxon>
        <taxon>Malpighiales</taxon>
        <taxon>Rhizophoraceae</taxon>
        <taxon>Rhizophora</taxon>
    </lineage>
</organism>
<proteinExistence type="predicted"/>
<reference evidence="1" key="1">
    <citation type="submission" date="2018-02" db="EMBL/GenBank/DDBJ databases">
        <title>Rhizophora mucronata_Transcriptome.</title>
        <authorList>
            <person name="Meera S.P."/>
            <person name="Sreeshan A."/>
            <person name="Augustine A."/>
        </authorList>
    </citation>
    <scope>NUCLEOTIDE SEQUENCE</scope>
    <source>
        <tissue evidence="1">Leaf</tissue>
    </source>
</reference>
<protein>
    <submittedName>
        <fullName evidence="1">Uncharacterized protein</fullName>
    </submittedName>
</protein>
<dbReference type="AlphaFoldDB" id="A0A2P2Q5Y8"/>
<name>A0A2P2Q5Y8_RHIMU</name>
<sequence length="65" mass="7190">MPIVSAMTLPILFSKVLRTHLTSPCGMALWLFSPRLLCTLKLLNSSRGYGSTLIWILTVLPTLVC</sequence>
<dbReference type="EMBL" id="GGEC01081921">
    <property type="protein sequence ID" value="MBX62405.1"/>
    <property type="molecule type" value="Transcribed_RNA"/>
</dbReference>
<accession>A0A2P2Q5Y8</accession>